<dbReference type="Proteomes" id="UP001174694">
    <property type="component" value="Unassembled WGS sequence"/>
</dbReference>
<keyword evidence="3" id="KW-1185">Reference proteome</keyword>
<name>A0AA38VN54_9PEZI</name>
<accession>A0AA38VN54</accession>
<organism evidence="2 3">
    <name type="scientific">Pleurostoma richardsiae</name>
    <dbReference type="NCBI Taxonomy" id="41990"/>
    <lineage>
        <taxon>Eukaryota</taxon>
        <taxon>Fungi</taxon>
        <taxon>Dikarya</taxon>
        <taxon>Ascomycota</taxon>
        <taxon>Pezizomycotina</taxon>
        <taxon>Sordariomycetes</taxon>
        <taxon>Sordariomycetidae</taxon>
        <taxon>Calosphaeriales</taxon>
        <taxon>Pleurostomataceae</taxon>
        <taxon>Pleurostoma</taxon>
    </lineage>
</organism>
<gene>
    <name evidence="2" type="ORF">NKR23_g9354</name>
</gene>
<sequence length="544" mass="60931">MTLDELVRVLRSYNVPYDRTALKAVFDDPEQGPALKEWTRVHLTPDTLLSEDQLTSYLLLERSGNLTALEKSVQVAPVHPLGSDQEVKDAIEQLDRSTKAISRQIETMRQQREALARLVTSSGRDSGSRTRLEVERLTEWETDRKTLSSIVESLSQNLAFRISDLDQQKKGLGNGLHQAVDGAFQSDDKLLASLQKLGWELQMEDPDERESVARLREVCARLIKYTVETVRTRLDRLYLESLEAYQRSGSHDQVPTDEVTALQEELESLYSEVLPVAQMSVEQQHLEPALKSLAAKDGQNLNRSAEAVNYIHECLDYLLDHMERLSSHVEEFKAHEAATATLVGTAKSEVAAAIESASTEKPRRGTVTSSPSRRRSKSSVLGNAVSPVRQRAFSTPQRRSLGTSQDSPLEQLLRDFALILPEEEDMVTGPSDEARIAFFSKTLEERAAKAADVERNVQESFESSAIAHVADARHALQIVRDSVLEESPFGDVKLVDPEIEGSVVVLAQEVENVRRRLEASERDIASVLKGRNLKKEEFIGRWGR</sequence>
<feature type="compositionally biased region" description="Polar residues" evidence="1">
    <location>
        <begin position="392"/>
        <end position="406"/>
    </location>
</feature>
<protein>
    <submittedName>
        <fullName evidence="2">Vacuolar H+/Ca2+ exchanger</fullName>
    </submittedName>
</protein>
<evidence type="ECO:0000313" key="3">
    <source>
        <dbReference type="Proteomes" id="UP001174694"/>
    </source>
</evidence>
<evidence type="ECO:0000256" key="1">
    <source>
        <dbReference type="SAM" id="MobiDB-lite"/>
    </source>
</evidence>
<reference evidence="2" key="1">
    <citation type="submission" date="2022-07" db="EMBL/GenBank/DDBJ databases">
        <title>Fungi with potential for degradation of polypropylene.</title>
        <authorList>
            <person name="Gostincar C."/>
        </authorList>
    </citation>
    <scope>NUCLEOTIDE SEQUENCE</scope>
    <source>
        <strain evidence="2">EXF-13308</strain>
    </source>
</reference>
<dbReference type="EMBL" id="JANBVO010000036">
    <property type="protein sequence ID" value="KAJ9137135.1"/>
    <property type="molecule type" value="Genomic_DNA"/>
</dbReference>
<comment type="caution">
    <text evidence="2">The sequence shown here is derived from an EMBL/GenBank/DDBJ whole genome shotgun (WGS) entry which is preliminary data.</text>
</comment>
<feature type="region of interest" description="Disordered" evidence="1">
    <location>
        <begin position="353"/>
        <end position="406"/>
    </location>
</feature>
<proteinExistence type="predicted"/>
<dbReference type="AlphaFoldDB" id="A0AA38VN54"/>
<evidence type="ECO:0000313" key="2">
    <source>
        <dbReference type="EMBL" id="KAJ9137135.1"/>
    </source>
</evidence>